<dbReference type="Proteomes" id="UP000198942">
    <property type="component" value="Unassembled WGS sequence"/>
</dbReference>
<reference evidence="2" key="1">
    <citation type="submission" date="2016-10" db="EMBL/GenBank/DDBJ databases">
        <authorList>
            <person name="Varghese N."/>
            <person name="Submissions S."/>
        </authorList>
    </citation>
    <scope>NUCLEOTIDE SEQUENCE [LARGE SCALE GENOMIC DNA]</scope>
    <source>
        <strain evidence="2">Gh-48</strain>
    </source>
</reference>
<sequence length="160" mass="17906">MEIKTISEDQRKQLAKIHTSQDWTPCQVTLSNGVTLDNVYLVNYDDYLRSWGGINYEMLIPIEEITSISESPNALPASLSKKLYDAGESGMGYCVFKILYHNGVTLDIVTGNAVDFVPSPHGLTVQNIKDVLPHKGSTQAYLNGLDYKWCLFKSNNTQNE</sequence>
<proteinExistence type="predicted"/>
<organism evidence="1 2">
    <name type="scientific">Mucilaginibacter gossypiicola</name>
    <dbReference type="NCBI Taxonomy" id="551995"/>
    <lineage>
        <taxon>Bacteria</taxon>
        <taxon>Pseudomonadati</taxon>
        <taxon>Bacteroidota</taxon>
        <taxon>Sphingobacteriia</taxon>
        <taxon>Sphingobacteriales</taxon>
        <taxon>Sphingobacteriaceae</taxon>
        <taxon>Mucilaginibacter</taxon>
    </lineage>
</organism>
<keyword evidence="2" id="KW-1185">Reference proteome</keyword>
<dbReference type="OrthoDB" id="5120891at2"/>
<gene>
    <name evidence="1" type="ORF">SAMN05192574_11647</name>
</gene>
<evidence type="ECO:0000313" key="1">
    <source>
        <dbReference type="EMBL" id="SEO91924.1"/>
    </source>
</evidence>
<accession>A0A1H8TMU0</accession>
<evidence type="ECO:0000313" key="2">
    <source>
        <dbReference type="Proteomes" id="UP000198942"/>
    </source>
</evidence>
<protein>
    <submittedName>
        <fullName evidence="1">Uncharacterized protein</fullName>
    </submittedName>
</protein>
<name>A0A1H8TMU0_9SPHI</name>
<dbReference type="RefSeq" id="WP_143065302.1">
    <property type="nucleotide sequence ID" value="NZ_FOCL01000016.1"/>
</dbReference>
<dbReference type="EMBL" id="FOCL01000016">
    <property type="protein sequence ID" value="SEO91924.1"/>
    <property type="molecule type" value="Genomic_DNA"/>
</dbReference>
<dbReference type="AlphaFoldDB" id="A0A1H8TMU0"/>